<organism evidence="1 2">
    <name type="scientific">Aspergillus pseudotamarii</name>
    <dbReference type="NCBI Taxonomy" id="132259"/>
    <lineage>
        <taxon>Eukaryota</taxon>
        <taxon>Fungi</taxon>
        <taxon>Dikarya</taxon>
        <taxon>Ascomycota</taxon>
        <taxon>Pezizomycotina</taxon>
        <taxon>Eurotiomycetes</taxon>
        <taxon>Eurotiomycetidae</taxon>
        <taxon>Eurotiales</taxon>
        <taxon>Aspergillaceae</taxon>
        <taxon>Aspergillus</taxon>
        <taxon>Aspergillus subgen. Circumdati</taxon>
    </lineage>
</organism>
<accession>A0A5N6SP74</accession>
<proteinExistence type="predicted"/>
<dbReference type="AlphaFoldDB" id="A0A5N6SP74"/>
<name>A0A5N6SP74_ASPPS</name>
<evidence type="ECO:0000313" key="1">
    <source>
        <dbReference type="EMBL" id="KAE8135153.1"/>
    </source>
</evidence>
<protein>
    <submittedName>
        <fullName evidence="1">Uncharacterized protein</fullName>
    </submittedName>
</protein>
<dbReference type="RefSeq" id="XP_031911216.1">
    <property type="nucleotide sequence ID" value="XM_032051471.1"/>
</dbReference>
<reference evidence="1 2" key="1">
    <citation type="submission" date="2019-04" db="EMBL/GenBank/DDBJ databases">
        <title>Friends and foes A comparative genomics study of 23 Aspergillus species from section Flavi.</title>
        <authorList>
            <consortium name="DOE Joint Genome Institute"/>
            <person name="Kjaerbolling I."/>
            <person name="Vesth T."/>
            <person name="Frisvad J.C."/>
            <person name="Nybo J.L."/>
            <person name="Theobald S."/>
            <person name="Kildgaard S."/>
            <person name="Isbrandt T."/>
            <person name="Kuo A."/>
            <person name="Sato A."/>
            <person name="Lyhne E.K."/>
            <person name="Kogle M.E."/>
            <person name="Wiebenga A."/>
            <person name="Kun R.S."/>
            <person name="Lubbers R.J."/>
            <person name="Makela M.R."/>
            <person name="Barry K."/>
            <person name="Chovatia M."/>
            <person name="Clum A."/>
            <person name="Daum C."/>
            <person name="Haridas S."/>
            <person name="He G."/>
            <person name="LaButti K."/>
            <person name="Lipzen A."/>
            <person name="Mondo S."/>
            <person name="Riley R."/>
            <person name="Salamov A."/>
            <person name="Simmons B.A."/>
            <person name="Magnuson J.K."/>
            <person name="Henrissat B."/>
            <person name="Mortensen U.H."/>
            <person name="Larsen T.O."/>
            <person name="Devries R.P."/>
            <person name="Grigoriev I.V."/>
            <person name="Machida M."/>
            <person name="Baker S.E."/>
            <person name="Andersen M.R."/>
        </authorList>
    </citation>
    <scope>NUCLEOTIDE SEQUENCE [LARGE SCALE GENOMIC DNA]</scope>
    <source>
        <strain evidence="1 2">CBS 117625</strain>
    </source>
</reference>
<gene>
    <name evidence="1" type="ORF">BDV38DRAFT_142976</name>
</gene>
<dbReference type="EMBL" id="ML743596">
    <property type="protein sequence ID" value="KAE8135153.1"/>
    <property type="molecule type" value="Genomic_DNA"/>
</dbReference>
<evidence type="ECO:0000313" key="2">
    <source>
        <dbReference type="Proteomes" id="UP000325672"/>
    </source>
</evidence>
<dbReference type="Proteomes" id="UP000325672">
    <property type="component" value="Unassembled WGS sequence"/>
</dbReference>
<keyword evidence="2" id="KW-1185">Reference proteome</keyword>
<dbReference type="GeneID" id="43635681"/>
<sequence length="89" mass="9922">MGLAFSAFLGGSRKLKSPAVPEILNRCFSSLSLLLFSALQHPGLRFTTMQIHIRRFTADGFHKRSRYSSLKARNCPINPITTGCSRLKP</sequence>